<dbReference type="Proteomes" id="UP000800035">
    <property type="component" value="Unassembled WGS sequence"/>
</dbReference>
<evidence type="ECO:0000313" key="4">
    <source>
        <dbReference type="Proteomes" id="UP000800035"/>
    </source>
</evidence>
<organism evidence="3 4">
    <name type="scientific">Byssothecium circinans</name>
    <dbReference type="NCBI Taxonomy" id="147558"/>
    <lineage>
        <taxon>Eukaryota</taxon>
        <taxon>Fungi</taxon>
        <taxon>Dikarya</taxon>
        <taxon>Ascomycota</taxon>
        <taxon>Pezizomycotina</taxon>
        <taxon>Dothideomycetes</taxon>
        <taxon>Pleosporomycetidae</taxon>
        <taxon>Pleosporales</taxon>
        <taxon>Massarineae</taxon>
        <taxon>Massarinaceae</taxon>
        <taxon>Byssothecium</taxon>
    </lineage>
</organism>
<dbReference type="OrthoDB" id="5430717at2759"/>
<feature type="compositionally biased region" description="Basic residues" evidence="2">
    <location>
        <begin position="7"/>
        <end position="16"/>
    </location>
</feature>
<feature type="region of interest" description="Disordered" evidence="2">
    <location>
        <begin position="270"/>
        <end position="293"/>
    </location>
</feature>
<evidence type="ECO:0000256" key="1">
    <source>
        <dbReference type="SAM" id="Coils"/>
    </source>
</evidence>
<reference evidence="3" key="1">
    <citation type="journal article" date="2020" name="Stud. Mycol.">
        <title>101 Dothideomycetes genomes: a test case for predicting lifestyles and emergence of pathogens.</title>
        <authorList>
            <person name="Haridas S."/>
            <person name="Albert R."/>
            <person name="Binder M."/>
            <person name="Bloem J."/>
            <person name="Labutti K."/>
            <person name="Salamov A."/>
            <person name="Andreopoulos B."/>
            <person name="Baker S."/>
            <person name="Barry K."/>
            <person name="Bills G."/>
            <person name="Bluhm B."/>
            <person name="Cannon C."/>
            <person name="Castanera R."/>
            <person name="Culley D."/>
            <person name="Daum C."/>
            <person name="Ezra D."/>
            <person name="Gonzalez J."/>
            <person name="Henrissat B."/>
            <person name="Kuo A."/>
            <person name="Liang C."/>
            <person name="Lipzen A."/>
            <person name="Lutzoni F."/>
            <person name="Magnuson J."/>
            <person name="Mondo S."/>
            <person name="Nolan M."/>
            <person name="Ohm R."/>
            <person name="Pangilinan J."/>
            <person name="Park H.-J."/>
            <person name="Ramirez L."/>
            <person name="Alfaro M."/>
            <person name="Sun H."/>
            <person name="Tritt A."/>
            <person name="Yoshinaga Y."/>
            <person name="Zwiers L.-H."/>
            <person name="Turgeon B."/>
            <person name="Goodwin S."/>
            <person name="Spatafora J."/>
            <person name="Crous P."/>
            <person name="Grigoriev I."/>
        </authorList>
    </citation>
    <scope>NUCLEOTIDE SEQUENCE</scope>
    <source>
        <strain evidence="3">CBS 675.92</strain>
    </source>
</reference>
<accession>A0A6A5TXG7</accession>
<protein>
    <submittedName>
        <fullName evidence="3">Uncharacterized protein</fullName>
    </submittedName>
</protein>
<gene>
    <name evidence="3" type="ORF">CC80DRAFT_504578</name>
</gene>
<keyword evidence="1" id="KW-0175">Coiled coil</keyword>
<feature type="compositionally biased region" description="Low complexity" evidence="2">
    <location>
        <begin position="436"/>
        <end position="448"/>
    </location>
</feature>
<feature type="region of interest" description="Disordered" evidence="2">
    <location>
        <begin position="1"/>
        <end position="48"/>
    </location>
</feature>
<feature type="region of interest" description="Disordered" evidence="2">
    <location>
        <begin position="309"/>
        <end position="328"/>
    </location>
</feature>
<proteinExistence type="predicted"/>
<evidence type="ECO:0000256" key="2">
    <source>
        <dbReference type="SAM" id="MobiDB-lite"/>
    </source>
</evidence>
<name>A0A6A5TXG7_9PLEO</name>
<keyword evidence="4" id="KW-1185">Reference proteome</keyword>
<dbReference type="EMBL" id="ML976991">
    <property type="protein sequence ID" value="KAF1956770.1"/>
    <property type="molecule type" value="Genomic_DNA"/>
</dbReference>
<feature type="region of interest" description="Disordered" evidence="2">
    <location>
        <begin position="395"/>
        <end position="479"/>
    </location>
</feature>
<feature type="compositionally biased region" description="Polar residues" evidence="2">
    <location>
        <begin position="312"/>
        <end position="324"/>
    </location>
</feature>
<feature type="compositionally biased region" description="Polar residues" evidence="2">
    <location>
        <begin position="398"/>
        <end position="411"/>
    </location>
</feature>
<dbReference type="AlphaFoldDB" id="A0A6A5TXG7"/>
<feature type="coiled-coil region" evidence="1">
    <location>
        <begin position="148"/>
        <end position="182"/>
    </location>
</feature>
<evidence type="ECO:0000313" key="3">
    <source>
        <dbReference type="EMBL" id="KAF1956770.1"/>
    </source>
</evidence>
<sequence>MPEKTVWRMRAKHRPKDLKTTNDDISPAEDTGRRPPSWRKTVLDRPETPAVIVTDEGGQGEALVEANTPRRSSRPKLVHYLSGLHSKEHLKHIDPTEEWWNEIEPAPQNPLVDPQVALQSTYAHMRRLPSRPIPVSHFSGLFQLFEDYRKTRDQNETLTGKVEETSQQLEKATQNFHEAEVRYQLEIRRLELFIAHGTSGMAGLVKARMDSVVKRKKVLGRKSDLDGFTNFQDVPVAQLEEQIKARTRNIFRQRPASPSSHMVALSRRFSASDSTVEVPNGTPPTRENDTTLSRKVQSELNLGKLVAPGRMTPQSLESDFSWTGDSLPDEQDARLRATNPTTESDNEVVVTPKRPIRHAQSQPLLGSAQKRRRHFSFEPGDDFAFPKAQMETPLDLAQPSQPSSVDSSTLISDVPKSKIPSPVQRPAFGSARRDGSMSSLQSLSNRLNQDNRRESKSSVMTAFRENSRGSMRPVKAGPVHAAIRAYEKSKSDSAAF</sequence>